<dbReference type="Pfam" id="PF01435">
    <property type="entry name" value="Peptidase_M48"/>
    <property type="match status" value="1"/>
</dbReference>
<keyword evidence="5 6" id="KW-0482">Metalloprotease</keyword>
<evidence type="ECO:0000256" key="7">
    <source>
        <dbReference type="SAM" id="MobiDB-lite"/>
    </source>
</evidence>
<dbReference type="Proteomes" id="UP001370348">
    <property type="component" value="Chromosome"/>
</dbReference>
<keyword evidence="10" id="KW-1185">Reference proteome</keyword>
<dbReference type="InterPro" id="IPR001915">
    <property type="entry name" value="Peptidase_M48"/>
</dbReference>
<keyword evidence="3 6" id="KW-0378">Hydrolase</keyword>
<evidence type="ECO:0000313" key="10">
    <source>
        <dbReference type="Proteomes" id="UP001370348"/>
    </source>
</evidence>
<feature type="region of interest" description="Disordered" evidence="7">
    <location>
        <begin position="269"/>
        <end position="302"/>
    </location>
</feature>
<dbReference type="EC" id="3.4.24.-" evidence="9"/>
<feature type="domain" description="Peptidase M48" evidence="8">
    <location>
        <begin position="43"/>
        <end position="178"/>
    </location>
</feature>
<comment type="cofactor">
    <cofactor evidence="6">
        <name>Zn(2+)</name>
        <dbReference type="ChEBI" id="CHEBI:29105"/>
    </cofactor>
    <text evidence="6">Binds 1 zinc ion per subunit.</text>
</comment>
<evidence type="ECO:0000256" key="4">
    <source>
        <dbReference type="ARBA" id="ARBA00022833"/>
    </source>
</evidence>
<protein>
    <submittedName>
        <fullName evidence="9">M48 family metalloprotease</fullName>
        <ecNumber evidence="9">3.4.24.-</ecNumber>
    </submittedName>
</protein>
<dbReference type="RefSeq" id="WP_394824973.1">
    <property type="nucleotide sequence ID" value="NZ_CP089984.1"/>
</dbReference>
<proteinExistence type="inferred from homology"/>
<evidence type="ECO:0000256" key="1">
    <source>
        <dbReference type="ARBA" id="ARBA00022670"/>
    </source>
</evidence>
<evidence type="ECO:0000259" key="8">
    <source>
        <dbReference type="Pfam" id="PF01435"/>
    </source>
</evidence>
<dbReference type="GO" id="GO:0008237">
    <property type="term" value="F:metallopeptidase activity"/>
    <property type="evidence" value="ECO:0007669"/>
    <property type="project" value="UniProtKB-KW"/>
</dbReference>
<comment type="similarity">
    <text evidence="6">Belongs to the peptidase M48 family.</text>
</comment>
<accession>A0ABZ2M1V6</accession>
<gene>
    <name evidence="9" type="ORF">LZC94_46935</name>
</gene>
<dbReference type="Gene3D" id="3.30.2010.10">
    <property type="entry name" value="Metalloproteases ('zincins'), catalytic domain"/>
    <property type="match status" value="1"/>
</dbReference>
<sequence length="319" mass="35413">MHHLANVARARLGVSREIEILQKAGPAAHLNAATHRTSDGPLLIQLQGDLLERLDDDGVLAVLGHEIGHHLAHGPRGMSGVDPFFLYHILAGSRRIGHRELAAAYCRAAEITADRIGLIACRNPEAVVRMATILGGIENVWPAEWVESIRKSRMYAEAVSNRHRHAIGDSHPEVIIRIYATWLFSESDVYRALTGLGPATCSLEEIDSRLHALIGPYAAAEDRGLPPEGEPPLIDRASDVLTGAAERLREAFTKTIRNVPTRITVPRARRDNVDRADPDRDLLKEASEELERELERETSDDLERRFAELERSSNNSESR</sequence>
<evidence type="ECO:0000256" key="5">
    <source>
        <dbReference type="ARBA" id="ARBA00023049"/>
    </source>
</evidence>
<dbReference type="EMBL" id="CP089984">
    <property type="protein sequence ID" value="WXB15345.1"/>
    <property type="molecule type" value="Genomic_DNA"/>
</dbReference>
<keyword evidence="4 6" id="KW-0862">Zinc</keyword>
<keyword evidence="1 6" id="KW-0645">Protease</keyword>
<name>A0ABZ2M1V6_9BACT</name>
<reference evidence="9 10" key="1">
    <citation type="submission" date="2021-12" db="EMBL/GenBank/DDBJ databases">
        <title>Discovery of the Pendulisporaceae a myxobacterial family with distinct sporulation behavior and unique specialized metabolism.</title>
        <authorList>
            <person name="Garcia R."/>
            <person name="Popoff A."/>
            <person name="Bader C.D."/>
            <person name="Loehr J."/>
            <person name="Walesch S."/>
            <person name="Walt C."/>
            <person name="Boldt J."/>
            <person name="Bunk B."/>
            <person name="Haeckl F.J.F.P.J."/>
            <person name="Gunesch A.P."/>
            <person name="Birkelbach J."/>
            <person name="Nuebel U."/>
            <person name="Pietschmann T."/>
            <person name="Bach T."/>
            <person name="Mueller R."/>
        </authorList>
    </citation>
    <scope>NUCLEOTIDE SEQUENCE [LARGE SCALE GENOMIC DNA]</scope>
    <source>
        <strain evidence="9 10">MSr11954</strain>
    </source>
</reference>
<keyword evidence="2" id="KW-0479">Metal-binding</keyword>
<organism evidence="9 10">
    <name type="scientific">Pendulispora albinea</name>
    <dbReference type="NCBI Taxonomy" id="2741071"/>
    <lineage>
        <taxon>Bacteria</taxon>
        <taxon>Pseudomonadati</taxon>
        <taxon>Myxococcota</taxon>
        <taxon>Myxococcia</taxon>
        <taxon>Myxococcales</taxon>
        <taxon>Sorangiineae</taxon>
        <taxon>Pendulisporaceae</taxon>
        <taxon>Pendulispora</taxon>
    </lineage>
</organism>
<evidence type="ECO:0000256" key="2">
    <source>
        <dbReference type="ARBA" id="ARBA00022723"/>
    </source>
</evidence>
<evidence type="ECO:0000313" key="9">
    <source>
        <dbReference type="EMBL" id="WXB15345.1"/>
    </source>
</evidence>
<evidence type="ECO:0000256" key="3">
    <source>
        <dbReference type="ARBA" id="ARBA00022801"/>
    </source>
</evidence>
<evidence type="ECO:0000256" key="6">
    <source>
        <dbReference type="RuleBase" id="RU003983"/>
    </source>
</evidence>